<sequence length="349" mass="37140">MAKSKENICTVRGSINHDEYFHVNHIVKPGETISSHGHESRIGGKGANQAVAIARAGGRVKFYGTVGSDGMWIKEKMGGHGIDVEGILVADEPTGRAIIQVDDQGENSIILFPGANFSEETERTFATRGEGWFPETTHLLLQNEIHPRSMEYALAHAGKGVCVIMNPSPLPSDAEIRAFSWHAVSWLLVNAAEALGLYMALAGVGTDGADGKGKDEKALEAREVLTLLMALPAMRTTNVVCTLGARGVLACFPRFEGKGKEDGDDPVLAYVPGAKLRGSAQDTTGAGDCFTGYFVQGLMTLGSSDISEEIVNVLKTCVVAAGMCCEKIGTIDSIPMRAEVEERMASSDP</sequence>
<dbReference type="GO" id="GO:0046872">
    <property type="term" value="F:metal ion binding"/>
    <property type="evidence" value="ECO:0007669"/>
    <property type="project" value="UniProtKB-KW"/>
</dbReference>
<keyword evidence="2 9" id="KW-0479">Metal-binding</keyword>
<evidence type="ECO:0000256" key="3">
    <source>
        <dbReference type="ARBA" id="ARBA00022741"/>
    </source>
</evidence>
<keyword evidence="9" id="KW-0963">Cytoplasm</keyword>
<dbReference type="GO" id="GO:0005737">
    <property type="term" value="C:cytoplasm"/>
    <property type="evidence" value="ECO:0007669"/>
    <property type="project" value="UniProtKB-SubCell"/>
</dbReference>
<dbReference type="EMBL" id="MU155223">
    <property type="protein sequence ID" value="KAF9478929.1"/>
    <property type="molecule type" value="Genomic_DNA"/>
</dbReference>
<evidence type="ECO:0000256" key="8">
    <source>
        <dbReference type="ARBA" id="ARBA00023277"/>
    </source>
</evidence>
<dbReference type="Gene3D" id="3.40.1190.20">
    <property type="match status" value="1"/>
</dbReference>
<dbReference type="OrthoDB" id="415590at2759"/>
<feature type="active site" description="Proton acceptor" evidence="9">
    <location>
        <position position="288"/>
    </location>
</feature>
<feature type="binding site" evidence="9">
    <location>
        <position position="190"/>
    </location>
    <ligand>
        <name>ATP</name>
        <dbReference type="ChEBI" id="CHEBI:30616"/>
    </ligand>
</feature>
<organism evidence="11 12">
    <name type="scientific">Pholiota conissans</name>
    <dbReference type="NCBI Taxonomy" id="109636"/>
    <lineage>
        <taxon>Eukaryota</taxon>
        <taxon>Fungi</taxon>
        <taxon>Dikarya</taxon>
        <taxon>Basidiomycota</taxon>
        <taxon>Agaricomycotina</taxon>
        <taxon>Agaricomycetes</taxon>
        <taxon>Agaricomycetidae</taxon>
        <taxon>Agaricales</taxon>
        <taxon>Agaricineae</taxon>
        <taxon>Strophariaceae</taxon>
        <taxon>Pholiota</taxon>
    </lineage>
</organism>
<feature type="binding site" evidence="9">
    <location>
        <position position="284"/>
    </location>
    <ligand>
        <name>K(+)</name>
        <dbReference type="ChEBI" id="CHEBI:29103"/>
    </ligand>
</feature>
<dbReference type="GO" id="GO:0005634">
    <property type="term" value="C:nucleus"/>
    <property type="evidence" value="ECO:0007669"/>
    <property type="project" value="UniProtKB-SubCell"/>
</dbReference>
<evidence type="ECO:0000259" key="10">
    <source>
        <dbReference type="Pfam" id="PF00294"/>
    </source>
</evidence>
<dbReference type="GO" id="GO:0004747">
    <property type="term" value="F:ribokinase activity"/>
    <property type="evidence" value="ECO:0007669"/>
    <property type="project" value="UniProtKB-UniRule"/>
</dbReference>
<evidence type="ECO:0000313" key="12">
    <source>
        <dbReference type="Proteomes" id="UP000807469"/>
    </source>
</evidence>
<keyword evidence="4 9" id="KW-0418">Kinase</keyword>
<evidence type="ECO:0000256" key="2">
    <source>
        <dbReference type="ARBA" id="ARBA00022723"/>
    </source>
</evidence>
<dbReference type="CDD" id="cd01174">
    <property type="entry name" value="ribokinase"/>
    <property type="match status" value="1"/>
</dbReference>
<evidence type="ECO:0000313" key="11">
    <source>
        <dbReference type="EMBL" id="KAF9478929.1"/>
    </source>
</evidence>
<evidence type="ECO:0000256" key="1">
    <source>
        <dbReference type="ARBA" id="ARBA00022679"/>
    </source>
</evidence>
<feature type="binding site" evidence="9">
    <location>
        <position position="333"/>
    </location>
    <ligand>
        <name>K(+)</name>
        <dbReference type="ChEBI" id="CHEBI:29103"/>
    </ligand>
</feature>
<dbReference type="InterPro" id="IPR002139">
    <property type="entry name" value="Ribo/fructo_kinase"/>
</dbReference>
<accession>A0A9P6D030</accession>
<keyword evidence="7 9" id="KW-0630">Potassium</keyword>
<comment type="cofactor">
    <cofactor evidence="9">
        <name>Mg(2+)</name>
        <dbReference type="ChEBI" id="CHEBI:18420"/>
    </cofactor>
    <text evidence="9">Requires a divalent cation, most likely magnesium in vivo, as an electrophilic catalyst to aid phosphoryl group transfer. It is the chelate of the metal and the nucleotide that is the actual substrate.</text>
</comment>
<comment type="similarity">
    <text evidence="9">Belongs to the carbohydrate kinase PfkB family. Ribokinase subfamily.</text>
</comment>
<feature type="binding site" evidence="9">
    <location>
        <position position="324"/>
    </location>
    <ligand>
        <name>K(+)</name>
        <dbReference type="ChEBI" id="CHEBI:29103"/>
    </ligand>
</feature>
<dbReference type="InterPro" id="IPR011611">
    <property type="entry name" value="PfkB_dom"/>
</dbReference>
<evidence type="ECO:0000256" key="7">
    <source>
        <dbReference type="ARBA" id="ARBA00022958"/>
    </source>
</evidence>
<comment type="caution">
    <text evidence="9">Lacks conserved residue(s) required for the propagation of feature annotation.</text>
</comment>
<dbReference type="PANTHER" id="PTHR10584">
    <property type="entry name" value="SUGAR KINASE"/>
    <property type="match status" value="1"/>
</dbReference>
<dbReference type="SUPFAM" id="SSF53613">
    <property type="entry name" value="Ribokinase-like"/>
    <property type="match status" value="1"/>
</dbReference>
<dbReference type="GO" id="GO:0019303">
    <property type="term" value="P:D-ribose catabolic process"/>
    <property type="evidence" value="ECO:0007669"/>
    <property type="project" value="UniProtKB-UniRule"/>
</dbReference>
<dbReference type="InterPro" id="IPR011877">
    <property type="entry name" value="Ribokinase"/>
</dbReference>
<feature type="binding site" evidence="9">
    <location>
        <position position="329"/>
    </location>
    <ligand>
        <name>K(+)</name>
        <dbReference type="ChEBI" id="CHEBI:29103"/>
    </ligand>
</feature>
<evidence type="ECO:0000256" key="6">
    <source>
        <dbReference type="ARBA" id="ARBA00022842"/>
    </source>
</evidence>
<dbReference type="Pfam" id="PF00294">
    <property type="entry name" value="PfkB"/>
    <property type="match status" value="1"/>
</dbReference>
<keyword evidence="12" id="KW-1185">Reference proteome</keyword>
<dbReference type="HAMAP" id="MF_01987">
    <property type="entry name" value="Ribokinase"/>
    <property type="match status" value="1"/>
</dbReference>
<feature type="binding site" evidence="9">
    <location>
        <begin position="242"/>
        <end position="247"/>
    </location>
    <ligand>
        <name>ATP</name>
        <dbReference type="ChEBI" id="CHEBI:30616"/>
    </ligand>
</feature>
<feature type="binding site" evidence="9">
    <location>
        <begin position="287"/>
        <end position="288"/>
    </location>
    <ligand>
        <name>ATP</name>
        <dbReference type="ChEBI" id="CHEBI:30616"/>
    </ligand>
</feature>
<feature type="binding site" evidence="9">
    <location>
        <position position="327"/>
    </location>
    <ligand>
        <name>K(+)</name>
        <dbReference type="ChEBI" id="CHEBI:29103"/>
    </ligand>
</feature>
<comment type="activity regulation">
    <text evidence="9">Activated by a monovalent cation that binds near, but not in, the active site. The most likely occupant of the site in vivo is potassium. Ion binding induces a conformational change that may alter substrate affinity.</text>
</comment>
<proteinExistence type="inferred from homology"/>
<keyword evidence="6 9" id="KW-0460">Magnesium</keyword>
<dbReference type="PANTHER" id="PTHR10584:SF166">
    <property type="entry name" value="RIBOKINASE"/>
    <property type="match status" value="1"/>
</dbReference>
<comment type="subcellular location">
    <subcellularLocation>
        <location evidence="9">Cytoplasm</location>
    </subcellularLocation>
    <subcellularLocation>
        <location evidence="9">Nucleus</location>
    </subcellularLocation>
</comment>
<dbReference type="Proteomes" id="UP000807469">
    <property type="component" value="Unassembled WGS sequence"/>
</dbReference>
<evidence type="ECO:0000256" key="9">
    <source>
        <dbReference type="HAMAP-Rule" id="MF_03215"/>
    </source>
</evidence>
<reference evidence="11" key="1">
    <citation type="submission" date="2020-11" db="EMBL/GenBank/DDBJ databases">
        <authorList>
            <consortium name="DOE Joint Genome Institute"/>
            <person name="Ahrendt S."/>
            <person name="Riley R."/>
            <person name="Andreopoulos W."/>
            <person name="Labutti K."/>
            <person name="Pangilinan J."/>
            <person name="Ruiz-Duenas F.J."/>
            <person name="Barrasa J.M."/>
            <person name="Sanchez-Garcia M."/>
            <person name="Camarero S."/>
            <person name="Miyauchi S."/>
            <person name="Serrano A."/>
            <person name="Linde D."/>
            <person name="Babiker R."/>
            <person name="Drula E."/>
            <person name="Ayuso-Fernandez I."/>
            <person name="Pacheco R."/>
            <person name="Padilla G."/>
            <person name="Ferreira P."/>
            <person name="Barriuso J."/>
            <person name="Kellner H."/>
            <person name="Castanera R."/>
            <person name="Alfaro M."/>
            <person name="Ramirez L."/>
            <person name="Pisabarro A.G."/>
            <person name="Kuo A."/>
            <person name="Tritt A."/>
            <person name="Lipzen A."/>
            <person name="He G."/>
            <person name="Yan M."/>
            <person name="Ng V."/>
            <person name="Cullen D."/>
            <person name="Martin F."/>
            <person name="Rosso M.-N."/>
            <person name="Henrissat B."/>
            <person name="Hibbett D."/>
            <person name="Martinez A.T."/>
            <person name="Grigoriev I.V."/>
        </authorList>
    </citation>
    <scope>NUCLEOTIDE SEQUENCE</scope>
    <source>
        <strain evidence="11">CIRM-BRFM 674</strain>
    </source>
</reference>
<feature type="binding site" evidence="9">
    <location>
        <begin position="44"/>
        <end position="48"/>
    </location>
    <ligand>
        <name>substrate</name>
    </ligand>
</feature>
<dbReference type="EC" id="2.7.1.15" evidence="9"/>
<protein>
    <recommendedName>
        <fullName evidence="9">Ribokinase</fullName>
        <shortName evidence="9">RK</shortName>
        <ecNumber evidence="9">2.7.1.15</ecNumber>
    </recommendedName>
</protein>
<feature type="binding site" evidence="9">
    <location>
        <position position="144"/>
    </location>
    <ligand>
        <name>substrate</name>
    </ligand>
</feature>
<feature type="binding site" evidence="9">
    <location>
        <position position="282"/>
    </location>
    <ligand>
        <name>K(+)</name>
        <dbReference type="ChEBI" id="CHEBI:29103"/>
    </ligand>
</feature>
<evidence type="ECO:0000256" key="5">
    <source>
        <dbReference type="ARBA" id="ARBA00022840"/>
    </source>
</evidence>
<dbReference type="PRINTS" id="PR00990">
    <property type="entry name" value="RIBOKINASE"/>
</dbReference>
<keyword evidence="1 9" id="KW-0808">Transferase</keyword>
<evidence type="ECO:0000256" key="4">
    <source>
        <dbReference type="ARBA" id="ARBA00022777"/>
    </source>
</evidence>
<feature type="binding site" evidence="9">
    <location>
        <begin position="16"/>
        <end position="18"/>
    </location>
    <ligand>
        <name>substrate</name>
    </ligand>
</feature>
<comment type="caution">
    <text evidence="11">The sequence shown here is derived from an EMBL/GenBank/DDBJ whole genome shotgun (WGS) entry which is preliminary data.</text>
</comment>
<comment type="pathway">
    <text evidence="9">Carbohydrate metabolism; D-ribose degradation; D-ribose 5-phosphate from beta-D-ribopyranose: step 2/2.</text>
</comment>
<keyword evidence="5 9" id="KW-0067">ATP-binding</keyword>
<dbReference type="GO" id="GO:0005524">
    <property type="term" value="F:ATP binding"/>
    <property type="evidence" value="ECO:0007669"/>
    <property type="project" value="UniProtKB-UniRule"/>
</dbReference>
<keyword evidence="3 9" id="KW-0547">Nucleotide-binding</keyword>
<feature type="domain" description="Carbohydrate kinase PfkB" evidence="10">
    <location>
        <begin position="24"/>
        <end position="335"/>
    </location>
</feature>
<keyword evidence="9" id="KW-0539">Nucleus</keyword>
<comment type="function">
    <text evidence="9">Catalyzes the phosphorylation of ribose at O-5 in a reaction requiring ATP and magnesium. The resulting D-ribose-5-phosphate can then be used either for sythesis of nucleotides, histidine, and tryptophan, or as a component of the pentose phosphate pathway.</text>
</comment>
<gene>
    <name evidence="11" type="ORF">BDN70DRAFT_879318</name>
</gene>
<name>A0A9P6D030_9AGAR</name>
<feature type="binding site" evidence="9">
    <location>
        <position position="288"/>
    </location>
    <ligand>
        <name>substrate</name>
    </ligand>
</feature>
<dbReference type="InterPro" id="IPR029056">
    <property type="entry name" value="Ribokinase-like"/>
</dbReference>
<comment type="subunit">
    <text evidence="9">Homodimer.</text>
</comment>
<keyword evidence="8 9" id="KW-0119">Carbohydrate metabolism</keyword>
<comment type="catalytic activity">
    <reaction evidence="9">
        <text>D-ribose + ATP = D-ribose 5-phosphate + ADP + H(+)</text>
        <dbReference type="Rhea" id="RHEA:13697"/>
        <dbReference type="ChEBI" id="CHEBI:15378"/>
        <dbReference type="ChEBI" id="CHEBI:30616"/>
        <dbReference type="ChEBI" id="CHEBI:47013"/>
        <dbReference type="ChEBI" id="CHEBI:78346"/>
        <dbReference type="ChEBI" id="CHEBI:456216"/>
        <dbReference type="EC" id="2.7.1.15"/>
    </reaction>
</comment>
<dbReference type="AlphaFoldDB" id="A0A9P6D030"/>